<feature type="binding site" evidence="9">
    <location>
        <position position="253"/>
    </location>
    <ligand>
        <name>ATP</name>
        <dbReference type="ChEBI" id="CHEBI:30616"/>
    </ligand>
</feature>
<comment type="function">
    <text evidence="9">Broad-specificity nucleoside monophosphate (NMP) kinase that catalyzes the reversible transfer of the terminal phosphate group between nucleoside triphosphates and monophosphates. Has also ATPase activity. Involved in the late cytoplasmic maturation steps of the 40S ribosomal particles, specifically 18S rRNA maturation. While NMP activity is not required for ribosome maturation, ATPase activity is. Associates transiently with small ribosomal subunit protein uS11. ATP hydrolysis breaks the interaction with uS11. May temporarily remove uS11 from the ribosome to enable a conformational change of the ribosomal RNA that is needed for the final maturation step of the small ribosomal subunit. Its NMP activity may have a role in nuclear energy homeostasis.</text>
</comment>
<name>A0A2N5T150_9BASI</name>
<dbReference type="EC" id="2.7.4.3" evidence="9"/>
<reference evidence="11 12" key="1">
    <citation type="submission" date="2017-11" db="EMBL/GenBank/DDBJ databases">
        <title>De novo assembly and phasing of dikaryotic genomes from two isolates of Puccinia coronata f. sp. avenae, the causal agent of oat crown rust.</title>
        <authorList>
            <person name="Miller M.E."/>
            <person name="Zhang Y."/>
            <person name="Omidvar V."/>
            <person name="Sperschneider J."/>
            <person name="Schwessinger B."/>
            <person name="Raley C."/>
            <person name="Palmer J.M."/>
            <person name="Garnica D."/>
            <person name="Upadhyaya N."/>
            <person name="Rathjen J."/>
            <person name="Taylor J.M."/>
            <person name="Park R.F."/>
            <person name="Dodds P.N."/>
            <person name="Hirsch C.D."/>
            <person name="Kianian S.F."/>
            <person name="Figueroa M."/>
        </authorList>
    </citation>
    <scope>NUCLEOTIDE SEQUENCE [LARGE SCALE GENOMIC DNA]</scope>
    <source>
        <strain evidence="11">12NC29</strain>
    </source>
</reference>
<keyword evidence="4 9" id="KW-0808">Transferase</keyword>
<dbReference type="GO" id="GO:0006364">
    <property type="term" value="P:rRNA processing"/>
    <property type="evidence" value="ECO:0007669"/>
    <property type="project" value="UniProtKB-KW"/>
</dbReference>
<dbReference type="InterPro" id="IPR020618">
    <property type="entry name" value="Adenyl_kinase_AK6"/>
</dbReference>
<feature type="region of interest" description="LID" evidence="9">
    <location>
        <begin position="348"/>
        <end position="358"/>
    </location>
</feature>
<dbReference type="Proteomes" id="UP000235388">
    <property type="component" value="Unassembled WGS sequence"/>
</dbReference>
<keyword evidence="1 9" id="KW-0963">Cytoplasm</keyword>
<evidence type="ECO:0000256" key="6">
    <source>
        <dbReference type="ARBA" id="ARBA00022777"/>
    </source>
</evidence>
<comment type="similarity">
    <text evidence="9">Belongs to the adenylate kinase family. AK6 subfamily.</text>
</comment>
<dbReference type="SUPFAM" id="SSF52540">
    <property type="entry name" value="P-loop containing nucleoside triphosphate hydrolases"/>
    <property type="match status" value="1"/>
</dbReference>
<keyword evidence="8 9" id="KW-0539">Nucleus</keyword>
<dbReference type="PANTHER" id="PTHR12595">
    <property type="entry name" value="POS9-ACTIVATING FACTOR FAP7-RELATED"/>
    <property type="match status" value="1"/>
</dbReference>
<keyword evidence="6 9" id="KW-0418">Kinase</keyword>
<dbReference type="STRING" id="200324.A0A2N5T150"/>
<keyword evidence="7 9" id="KW-0067">ATP-binding</keyword>
<feature type="binding site" evidence="9">
    <location>
        <position position="249"/>
    </location>
    <ligand>
        <name>ATP</name>
        <dbReference type="ChEBI" id="CHEBI:30616"/>
    </ligand>
</feature>
<comment type="catalytic activity">
    <reaction evidence="9">
        <text>AMP + ATP = 2 ADP</text>
        <dbReference type="Rhea" id="RHEA:12973"/>
        <dbReference type="ChEBI" id="CHEBI:30616"/>
        <dbReference type="ChEBI" id="CHEBI:456215"/>
        <dbReference type="ChEBI" id="CHEBI:456216"/>
        <dbReference type="EC" id="2.7.4.3"/>
    </reaction>
</comment>
<dbReference type="GO" id="GO:0042274">
    <property type="term" value="P:ribosomal small subunit biogenesis"/>
    <property type="evidence" value="ECO:0007669"/>
    <property type="project" value="UniProtKB-UniRule"/>
</dbReference>
<feature type="region of interest" description="Disordered" evidence="10">
    <location>
        <begin position="79"/>
        <end position="104"/>
    </location>
</feature>
<evidence type="ECO:0000256" key="3">
    <source>
        <dbReference type="ARBA" id="ARBA00022552"/>
    </source>
</evidence>
<feature type="binding site" evidence="9">
    <location>
        <position position="349"/>
    </location>
    <ligand>
        <name>ATP</name>
        <dbReference type="ChEBI" id="CHEBI:30616"/>
    </ligand>
</feature>
<keyword evidence="3 9" id="KW-0698">rRNA processing</keyword>
<dbReference type="OrthoDB" id="10251185at2759"/>
<evidence type="ECO:0000313" key="11">
    <source>
        <dbReference type="EMBL" id="PLW19204.1"/>
    </source>
</evidence>
<dbReference type="GO" id="GO:0016887">
    <property type="term" value="F:ATP hydrolysis activity"/>
    <property type="evidence" value="ECO:0007669"/>
    <property type="project" value="UniProtKB-UniRule"/>
</dbReference>
<dbReference type="GO" id="GO:0005524">
    <property type="term" value="F:ATP binding"/>
    <property type="evidence" value="ECO:0007669"/>
    <property type="project" value="UniProtKB-KW"/>
</dbReference>
<comment type="caution">
    <text evidence="11">The sequence shown here is derived from an EMBL/GenBank/DDBJ whole genome shotgun (WGS) entry which is preliminary data.</text>
</comment>
<dbReference type="PANTHER" id="PTHR12595:SF0">
    <property type="entry name" value="ADENYLATE KINASE ISOENZYME 6"/>
    <property type="match status" value="1"/>
</dbReference>
<comment type="caution">
    <text evidence="9">Lacks conserved residue(s) required for the propagation of feature annotation.</text>
</comment>
<dbReference type="EMBL" id="PGCJ01000817">
    <property type="protein sequence ID" value="PLW19204.1"/>
    <property type="molecule type" value="Genomic_DNA"/>
</dbReference>
<evidence type="ECO:0000256" key="10">
    <source>
        <dbReference type="SAM" id="MobiDB-lite"/>
    </source>
</evidence>
<organism evidence="11 12">
    <name type="scientific">Puccinia coronata f. sp. avenae</name>
    <dbReference type="NCBI Taxonomy" id="200324"/>
    <lineage>
        <taxon>Eukaryota</taxon>
        <taxon>Fungi</taxon>
        <taxon>Dikarya</taxon>
        <taxon>Basidiomycota</taxon>
        <taxon>Pucciniomycotina</taxon>
        <taxon>Pucciniomycetes</taxon>
        <taxon>Pucciniales</taxon>
        <taxon>Pucciniaceae</taxon>
        <taxon>Puccinia</taxon>
    </lineage>
</organism>
<proteinExistence type="inferred from homology"/>
<evidence type="ECO:0000256" key="7">
    <source>
        <dbReference type="ARBA" id="ARBA00022840"/>
    </source>
</evidence>
<keyword evidence="12" id="KW-1185">Reference proteome</keyword>
<dbReference type="InterPro" id="IPR027417">
    <property type="entry name" value="P-loop_NTPase"/>
</dbReference>
<sequence length="414" mass="46289">MLATKTIYQNGIQIMGQTCSHKREAARGSNPHHNHQAGGHLGGAADTYYVLGHQTFVSSQILGYNSPHKGRHRCARVPTLRPGTAQGRNYRQHGGGLTLRPRDRSRRWGGTKQFVQRLSSGPACDDSGCRRITVAHPVRPGDPWRRRGGMGTGAAPPVRFTQSCDQTTGTAGGLEARPVSWEIVPLCTVAGNKFSSCTARVANNFGENLLPGTLHMYILRSDQGKMSEWDDESSSGRKQPNILITGTPGTGKTTHAEMLAQESNGSLRAINVGDFVKEHGCHEGWDEEWQSWLVDDEKLLDELEPIMSAPEGGIILDWHSSEIFPERWIDLVIVLRTSHTILWDRLEKRKYSLKKIQENNEAEIMGECLEEARENYDENIVIELESESIDAIDSNIHRILEWVKQWKNDHQDSS</sequence>
<evidence type="ECO:0000256" key="9">
    <source>
        <dbReference type="HAMAP-Rule" id="MF_03173"/>
    </source>
</evidence>
<dbReference type="GO" id="GO:0004017">
    <property type="term" value="F:AMP kinase activity"/>
    <property type="evidence" value="ECO:0007669"/>
    <property type="project" value="UniProtKB-UniRule"/>
</dbReference>
<dbReference type="AlphaFoldDB" id="A0A2N5T150"/>
<dbReference type="GO" id="GO:0005634">
    <property type="term" value="C:nucleus"/>
    <property type="evidence" value="ECO:0007669"/>
    <property type="project" value="UniProtKB-SubCell"/>
</dbReference>
<evidence type="ECO:0000256" key="2">
    <source>
        <dbReference type="ARBA" id="ARBA00022517"/>
    </source>
</evidence>
<dbReference type="GO" id="GO:0005737">
    <property type="term" value="C:cytoplasm"/>
    <property type="evidence" value="ECO:0007669"/>
    <property type="project" value="UniProtKB-SubCell"/>
</dbReference>
<feature type="region of interest" description="NMPbind" evidence="9">
    <location>
        <begin position="271"/>
        <end position="294"/>
    </location>
</feature>
<protein>
    <recommendedName>
        <fullName evidence="9">Adenylate kinase isoenzyme 6 homolog</fullName>
        <shortName evidence="9">AK6</shortName>
        <ecNumber evidence="9">2.7.4.3</ecNumber>
    </recommendedName>
    <alternativeName>
        <fullName evidence="9">Dual activity adenylate kinase/ATPase</fullName>
        <shortName evidence="9">AK/ATPase</shortName>
    </alternativeName>
</protein>
<feature type="region of interest" description="Disordered" evidence="10">
    <location>
        <begin position="227"/>
        <end position="252"/>
    </location>
</feature>
<dbReference type="FunFam" id="3.40.50.300:FF:003001">
    <property type="entry name" value="Adenylate kinase isoenzyme 6"/>
    <property type="match status" value="1"/>
</dbReference>
<comment type="subcellular location">
    <subcellularLocation>
        <location evidence="9">Cytoplasm</location>
    </subcellularLocation>
    <subcellularLocation>
        <location evidence="9">Nucleus</location>
    </subcellularLocation>
</comment>
<feature type="binding site" evidence="9">
    <location>
        <position position="251"/>
    </location>
    <ligand>
        <name>ATP</name>
        <dbReference type="ChEBI" id="CHEBI:30616"/>
    </ligand>
</feature>
<evidence type="ECO:0000256" key="4">
    <source>
        <dbReference type="ARBA" id="ARBA00022679"/>
    </source>
</evidence>
<evidence type="ECO:0000313" key="12">
    <source>
        <dbReference type="Proteomes" id="UP000235388"/>
    </source>
</evidence>
<accession>A0A2N5T150</accession>
<dbReference type="Pfam" id="PF13238">
    <property type="entry name" value="AAA_18"/>
    <property type="match status" value="1"/>
</dbReference>
<evidence type="ECO:0000256" key="8">
    <source>
        <dbReference type="ARBA" id="ARBA00023242"/>
    </source>
</evidence>
<keyword evidence="5 9" id="KW-0547">Nucleotide-binding</keyword>
<evidence type="ECO:0000256" key="5">
    <source>
        <dbReference type="ARBA" id="ARBA00022741"/>
    </source>
</evidence>
<feature type="binding site" evidence="9">
    <location>
        <position position="252"/>
    </location>
    <ligand>
        <name>ATP</name>
        <dbReference type="ChEBI" id="CHEBI:30616"/>
    </ligand>
</feature>
<comment type="catalytic activity">
    <reaction evidence="9">
        <text>ATP + H2O = ADP + phosphate + H(+)</text>
        <dbReference type="Rhea" id="RHEA:13065"/>
        <dbReference type="ChEBI" id="CHEBI:15377"/>
        <dbReference type="ChEBI" id="CHEBI:15378"/>
        <dbReference type="ChEBI" id="CHEBI:30616"/>
        <dbReference type="ChEBI" id="CHEBI:43474"/>
        <dbReference type="ChEBI" id="CHEBI:456216"/>
    </reaction>
</comment>
<keyword evidence="2 9" id="KW-0690">Ribosome biogenesis</keyword>
<feature type="binding site" evidence="9">
    <location>
        <position position="254"/>
    </location>
    <ligand>
        <name>ATP</name>
        <dbReference type="ChEBI" id="CHEBI:30616"/>
    </ligand>
</feature>
<evidence type="ECO:0000256" key="1">
    <source>
        <dbReference type="ARBA" id="ARBA00022490"/>
    </source>
</evidence>
<dbReference type="Gene3D" id="3.40.50.300">
    <property type="entry name" value="P-loop containing nucleotide triphosphate hydrolases"/>
    <property type="match status" value="1"/>
</dbReference>
<gene>
    <name evidence="11" type="ORF">PCANC_09975</name>
</gene>
<comment type="subunit">
    <text evidence="9">Interacts with small ribosomal subunit protein uS11. Not a structural component of 43S pre-ribosomes, but transiently interacts with them by binding to uS11.</text>
</comment>
<dbReference type="HAMAP" id="MF_00039">
    <property type="entry name" value="Adenylate_kinase_AK6"/>
    <property type="match status" value="1"/>
</dbReference>